<feature type="binding site" evidence="1">
    <location>
        <position position="191"/>
    </location>
    <ligand>
        <name>a divalent metal cation</name>
        <dbReference type="ChEBI" id="CHEBI:60240"/>
        <note>catalytic</note>
    </ligand>
</feature>
<sequence length="590" mass="64606">MKTSIATVSVSGSLVEKLHACADAGFDGVEIFEPDLIAAVESPEEIRALAHRLGLELCLYQPLRDIEGVSEALFADNLRRADATFATAARLGIDTVLVCSNVATATVDDDEVSADQLRRLGELATGYGLRIAFEALAWGKFVDDYRRSWRIVEIADHPAVGLCLDSFHVLSRGHDPSAIRAIPGEKIFFLQLADAPALSMDVLSWSRHHRLFPGEGTFDLEGFVEHVLAAGYTGPLSLEVFNDTFRQTDPVPTAVHAERSLLWLQDRLDLIDIPDPTPPSGFDFVEIKAEDTRDVEAMLGQLGFTAAGRHRSKPVTLWTAGDARVVLNEQQARDQSPHIAAIGLQESDPQALSARASILKAPAVNRRTHASEHAFGTALVPGGTEIFWTLDAPGAPAWVDEFDDALPGASTSIRAIDHVNLTQQWETADDARLFMASVFGLDADDPVEVPGPRGLIRSQVLRTSDGAVRIPLNVAPHALDSEEVAQHVAFACDDVLRLARSAREAGLEFLRIPDNYYDYVRGRFGVDEELLTVLRDLGVLYDRSTDPAGGYLLHFYTRTLGRVFFEFVQRFDGYDGYGVDNAPVRLAAQR</sequence>
<dbReference type="SUPFAM" id="SSF51658">
    <property type="entry name" value="Xylose isomerase-like"/>
    <property type="match status" value="1"/>
</dbReference>
<gene>
    <name evidence="3" type="ORF">GOOTI_144_00380</name>
</gene>
<dbReference type="PROSITE" id="PS51819">
    <property type="entry name" value="VOC"/>
    <property type="match status" value="1"/>
</dbReference>
<feature type="binding site" evidence="1">
    <location>
        <position position="566"/>
    </location>
    <ligand>
        <name>Mg(2+)</name>
        <dbReference type="ChEBI" id="CHEBI:18420"/>
    </ligand>
</feature>
<organism evidence="3 4">
    <name type="scientific">Gordonia otitidis (strain DSM 44809 / CCUG 52243 / JCM 12355 / NBRC 100426 / IFM 10032)</name>
    <dbReference type="NCBI Taxonomy" id="1108044"/>
    <lineage>
        <taxon>Bacteria</taxon>
        <taxon>Bacillati</taxon>
        <taxon>Actinomycetota</taxon>
        <taxon>Actinomycetes</taxon>
        <taxon>Mycobacteriales</taxon>
        <taxon>Gordoniaceae</taxon>
        <taxon>Gordonia</taxon>
    </lineage>
</organism>
<feature type="domain" description="VOC" evidence="2">
    <location>
        <begin position="415"/>
        <end position="558"/>
    </location>
</feature>
<dbReference type="Pfam" id="PF14696">
    <property type="entry name" value="Glyoxalase_5"/>
    <property type="match status" value="1"/>
</dbReference>
<evidence type="ECO:0000259" key="2">
    <source>
        <dbReference type="PROSITE" id="PS51819"/>
    </source>
</evidence>
<name>H5TNV8_GORO1</name>
<comment type="function">
    <text evidence="1">Catalyzes the conversion of 3-dehydroshikimate to protocatechuate (3,4-dihydroxybenzoate), a common intermediate of quinate and shikimate degradation pathways.</text>
</comment>
<dbReference type="EC" id="4.2.1.118" evidence="1"/>
<dbReference type="InterPro" id="IPR029068">
    <property type="entry name" value="Glyas_Bleomycin-R_OHBP_Dase"/>
</dbReference>
<feature type="binding site" evidence="1">
    <location>
        <position position="418"/>
    </location>
    <ligand>
        <name>Mg(2+)</name>
        <dbReference type="ChEBI" id="CHEBI:18420"/>
    </ligand>
</feature>
<feature type="binding site" evidence="1">
    <location>
        <position position="134"/>
    </location>
    <ligand>
        <name>a divalent metal cation</name>
        <dbReference type="ChEBI" id="CHEBI:60240"/>
        <note>catalytic</note>
    </ligand>
</feature>
<dbReference type="RefSeq" id="WP_007239390.1">
    <property type="nucleotide sequence ID" value="NZ_BAFB01000144.1"/>
</dbReference>
<feature type="binding site" evidence="1">
    <location>
        <position position="487"/>
    </location>
    <ligand>
        <name>Mg(2+)</name>
        <dbReference type="ChEBI" id="CHEBI:18420"/>
    </ligand>
</feature>
<reference evidence="3" key="1">
    <citation type="submission" date="2012-02" db="EMBL/GenBank/DDBJ databases">
        <title>Whole genome shotgun sequence of Gordonia otitidis NBRC 100426.</title>
        <authorList>
            <person name="Yoshida I."/>
            <person name="Hosoyama A."/>
            <person name="Tsuchikane K."/>
            <person name="Katsumata H."/>
            <person name="Yamazaki S."/>
            <person name="Fujita N."/>
        </authorList>
    </citation>
    <scope>NUCLEOTIDE SEQUENCE [LARGE SCALE GENOMIC DNA]</scope>
    <source>
        <strain evidence="3">NBRC 100426</strain>
    </source>
</reference>
<dbReference type="Gene3D" id="3.20.20.150">
    <property type="entry name" value="Divalent-metal-dependent TIM barrel enzymes"/>
    <property type="match status" value="1"/>
</dbReference>
<evidence type="ECO:0000313" key="4">
    <source>
        <dbReference type="Proteomes" id="UP000005038"/>
    </source>
</evidence>
<dbReference type="UniPathway" id="UPA00088"/>
<dbReference type="GO" id="GO:0046279">
    <property type="term" value="P:3,4-dihydroxybenzoate biosynthetic process"/>
    <property type="evidence" value="ECO:0007669"/>
    <property type="project" value="UniProtKB-UniRule"/>
</dbReference>
<proteinExistence type="inferred from homology"/>
<dbReference type="GO" id="GO:0046872">
    <property type="term" value="F:metal ion binding"/>
    <property type="evidence" value="ECO:0007669"/>
    <property type="project" value="UniProtKB-UniRule"/>
</dbReference>
<dbReference type="InterPro" id="IPR037523">
    <property type="entry name" value="VOC_core"/>
</dbReference>
<dbReference type="GO" id="GO:0051213">
    <property type="term" value="F:dioxygenase activity"/>
    <property type="evidence" value="ECO:0007669"/>
    <property type="project" value="UniProtKB-KW"/>
</dbReference>
<dbReference type="Proteomes" id="UP000005038">
    <property type="component" value="Unassembled WGS sequence"/>
</dbReference>
<dbReference type="InterPro" id="IPR013022">
    <property type="entry name" value="Xyl_isomerase-like_TIM-brl"/>
</dbReference>
<dbReference type="HAMAP" id="MF_02238">
    <property type="entry name" value="DSD"/>
    <property type="match status" value="1"/>
</dbReference>
<dbReference type="InterPro" id="IPR050312">
    <property type="entry name" value="IolE/XylAMocC-like"/>
</dbReference>
<protein>
    <recommendedName>
        <fullName evidence="1">3-dehydroshikimate dehydratase</fullName>
        <shortName evidence="1">DSD</shortName>
        <ecNumber evidence="1">4.2.1.118</ecNumber>
    </recommendedName>
</protein>
<dbReference type="OrthoDB" id="9780241at2"/>
<dbReference type="GO" id="GO:0046565">
    <property type="term" value="F:3-dehydroshikimate dehydratase activity"/>
    <property type="evidence" value="ECO:0007669"/>
    <property type="project" value="UniProtKB-UniRule"/>
</dbReference>
<dbReference type="Gene3D" id="3.10.180.10">
    <property type="entry name" value="2,3-Dihydroxybiphenyl 1,2-Dioxygenase, domain 1"/>
    <property type="match status" value="2"/>
</dbReference>
<dbReference type="PANTHER" id="PTHR12110">
    <property type="entry name" value="HYDROXYPYRUVATE ISOMERASE"/>
    <property type="match status" value="1"/>
</dbReference>
<feature type="binding site" evidence="1">
    <location>
        <position position="165"/>
    </location>
    <ligand>
        <name>a divalent metal cation</name>
        <dbReference type="ChEBI" id="CHEBI:60240"/>
        <note>catalytic</note>
    </ligand>
</feature>
<dbReference type="AlphaFoldDB" id="H5TNV8"/>
<comment type="catalytic activity">
    <reaction evidence="1">
        <text>3-dehydroshikimate = 3,4-dihydroxybenzoate + H2O</text>
        <dbReference type="Rhea" id="RHEA:24848"/>
        <dbReference type="ChEBI" id="CHEBI:15377"/>
        <dbReference type="ChEBI" id="CHEBI:16630"/>
        <dbReference type="ChEBI" id="CHEBI:36241"/>
        <dbReference type="EC" id="4.2.1.118"/>
    </reaction>
</comment>
<keyword evidence="4" id="KW-1185">Reference proteome</keyword>
<keyword evidence="3" id="KW-0560">Oxidoreductase</keyword>
<feature type="binding site" evidence="1">
    <location>
        <position position="239"/>
    </location>
    <ligand>
        <name>a divalent metal cation</name>
        <dbReference type="ChEBI" id="CHEBI:60240"/>
        <note>catalytic</note>
    </ligand>
</feature>
<keyword evidence="3" id="KW-0223">Dioxygenase</keyword>
<comment type="caution">
    <text evidence="3">The sequence shown here is derived from an EMBL/GenBank/DDBJ whole genome shotgun (WGS) entry which is preliminary data.</text>
</comment>
<dbReference type="STRING" id="1108044.GOOTI_144_00380"/>
<comment type="pathway">
    <text evidence="1">Aromatic compound metabolism; 3,4-dihydroxybenzoate biosynthesis.</text>
</comment>
<comment type="similarity">
    <text evidence="1">Belongs to the bacterial two-domain DSD family.</text>
</comment>
<dbReference type="SUPFAM" id="SSF54593">
    <property type="entry name" value="Glyoxalase/Bleomycin resistance protein/Dihydroxybiphenyl dioxygenase"/>
    <property type="match status" value="1"/>
</dbReference>
<accession>H5TNV8</accession>
<evidence type="ECO:0000313" key="3">
    <source>
        <dbReference type="EMBL" id="GAB35166.1"/>
    </source>
</evidence>
<dbReference type="InterPro" id="IPR004360">
    <property type="entry name" value="Glyas_Fos-R_dOase_dom"/>
</dbReference>
<comment type="cofactor">
    <cofactor evidence="1">
        <name>a divalent metal cation</name>
        <dbReference type="ChEBI" id="CHEBI:60240"/>
    </cofactor>
</comment>
<evidence type="ECO:0000256" key="1">
    <source>
        <dbReference type="HAMAP-Rule" id="MF_02238"/>
    </source>
</evidence>
<dbReference type="Pfam" id="PF00903">
    <property type="entry name" value="Glyoxalase"/>
    <property type="match status" value="1"/>
</dbReference>
<dbReference type="InterPro" id="IPR043700">
    <property type="entry name" value="DSD"/>
</dbReference>
<dbReference type="PANTHER" id="PTHR12110:SF21">
    <property type="entry name" value="XYLOSE ISOMERASE-LIKE TIM BARREL DOMAIN-CONTAINING PROTEIN"/>
    <property type="match status" value="1"/>
</dbReference>
<dbReference type="Pfam" id="PF01261">
    <property type="entry name" value="AP_endonuc_2"/>
    <property type="match status" value="1"/>
</dbReference>
<dbReference type="InterPro" id="IPR036237">
    <property type="entry name" value="Xyl_isomerase-like_sf"/>
</dbReference>
<keyword evidence="1" id="KW-0479">Metal-binding</keyword>
<keyword evidence="1" id="KW-0456">Lyase</keyword>
<dbReference type="EMBL" id="BAFB01000144">
    <property type="protein sequence ID" value="GAB35166.1"/>
    <property type="molecule type" value="Genomic_DNA"/>
</dbReference>